<organism evidence="1 2">
    <name type="scientific">Prochlorococcus marinus str. MIT 9201</name>
    <dbReference type="NCBI Taxonomy" id="93057"/>
    <lineage>
        <taxon>Bacteria</taxon>
        <taxon>Bacillati</taxon>
        <taxon>Cyanobacteriota</taxon>
        <taxon>Cyanophyceae</taxon>
        <taxon>Synechococcales</taxon>
        <taxon>Prochlorococcaceae</taxon>
        <taxon>Prochlorococcus</taxon>
    </lineage>
</organism>
<gene>
    <name evidence="1" type="ORF">EU95_0803</name>
</gene>
<dbReference type="RefSeq" id="WP_032521955.1">
    <property type="nucleotide sequence ID" value="NZ_CP138977.1"/>
</dbReference>
<evidence type="ECO:0000313" key="1">
    <source>
        <dbReference type="EMBL" id="KGF96009.1"/>
    </source>
</evidence>
<dbReference type="eggNOG" id="ENOG50320GZ">
    <property type="taxonomic scope" value="Bacteria"/>
</dbReference>
<proteinExistence type="predicted"/>
<evidence type="ECO:0000313" key="2">
    <source>
        <dbReference type="Proteomes" id="UP000030355"/>
    </source>
</evidence>
<dbReference type="OrthoDB" id="540982at2"/>
<comment type="caution">
    <text evidence="1">The sequence shown here is derived from an EMBL/GenBank/DDBJ whole genome shotgun (WGS) entry which is preliminary data.</text>
</comment>
<dbReference type="Proteomes" id="UP000030355">
    <property type="component" value="Unassembled WGS sequence"/>
</dbReference>
<reference evidence="2" key="1">
    <citation type="journal article" date="2014" name="Sci. Data">
        <title>Genomes of diverse isolates of the marine cyanobacterium Prochlorococcus.</title>
        <authorList>
            <person name="Biller S."/>
            <person name="Berube P."/>
            <person name="Thompson J."/>
            <person name="Kelly L."/>
            <person name="Roggensack S."/>
            <person name="Awad L."/>
            <person name="Roache-Johnson K."/>
            <person name="Ding H."/>
            <person name="Giovannoni S.J."/>
            <person name="Moore L.R."/>
            <person name="Chisholm S.W."/>
        </authorList>
    </citation>
    <scope>NUCLEOTIDE SEQUENCE [LARGE SCALE GENOMIC DNA]</scope>
    <source>
        <strain evidence="2">MIT 9201</strain>
    </source>
</reference>
<accession>A0A0A2A688</accession>
<name>A0A0A2A688_PROMR</name>
<sequence>MYPINDRQYLKICAEIAKLMSISLSSAKKKVEIQIAKEGSKTIQEKIQVAQNVLKICEKNDGDKFSSSKILDKLMKTLDGEDNFLTDD</sequence>
<dbReference type="AlphaFoldDB" id="A0A0A2A688"/>
<protein>
    <submittedName>
        <fullName evidence="1">Uncharacterized protein</fullName>
    </submittedName>
</protein>
<dbReference type="EMBL" id="JNAL01000010">
    <property type="protein sequence ID" value="KGF96009.1"/>
    <property type="molecule type" value="Genomic_DNA"/>
</dbReference>